<dbReference type="SUPFAM" id="SSF46785">
    <property type="entry name" value="Winged helix' DNA-binding domain"/>
    <property type="match status" value="1"/>
</dbReference>
<protein>
    <recommendedName>
        <fullName evidence="1">CDT1 Geminin-binding domain-containing protein</fullName>
    </recommendedName>
</protein>
<dbReference type="EMBL" id="MPUH01001807">
    <property type="protein sequence ID" value="OMJ66144.1"/>
    <property type="molecule type" value="Genomic_DNA"/>
</dbReference>
<dbReference type="Pfam" id="PF08839">
    <property type="entry name" value="CDT1"/>
    <property type="match status" value="2"/>
</dbReference>
<dbReference type="InterPro" id="IPR045173">
    <property type="entry name" value="Cdt1"/>
</dbReference>
<dbReference type="Proteomes" id="UP000187209">
    <property type="component" value="Unassembled WGS sequence"/>
</dbReference>
<proteinExistence type="predicted"/>
<dbReference type="InterPro" id="IPR038090">
    <property type="entry name" value="Cdt1_C_WH_dom_sf"/>
</dbReference>
<dbReference type="AlphaFoldDB" id="A0A1R2ANQ3"/>
<dbReference type="GO" id="GO:0000076">
    <property type="term" value="P:DNA replication checkpoint signaling"/>
    <property type="evidence" value="ECO:0007669"/>
    <property type="project" value="TreeGrafter"/>
</dbReference>
<comment type="caution">
    <text evidence="2">The sequence shown here is derived from an EMBL/GenBank/DDBJ whole genome shotgun (WGS) entry which is preliminary data.</text>
</comment>
<dbReference type="GO" id="GO:0005634">
    <property type="term" value="C:nucleus"/>
    <property type="evidence" value="ECO:0007669"/>
    <property type="project" value="TreeGrafter"/>
</dbReference>
<dbReference type="GO" id="GO:0000278">
    <property type="term" value="P:mitotic cell cycle"/>
    <property type="evidence" value="ECO:0007669"/>
    <property type="project" value="TreeGrafter"/>
</dbReference>
<organism evidence="2 3">
    <name type="scientific">Stentor coeruleus</name>
    <dbReference type="NCBI Taxonomy" id="5963"/>
    <lineage>
        <taxon>Eukaryota</taxon>
        <taxon>Sar</taxon>
        <taxon>Alveolata</taxon>
        <taxon>Ciliophora</taxon>
        <taxon>Postciliodesmatophora</taxon>
        <taxon>Heterotrichea</taxon>
        <taxon>Heterotrichida</taxon>
        <taxon>Stentoridae</taxon>
        <taxon>Stentor</taxon>
    </lineage>
</organism>
<gene>
    <name evidence="2" type="ORF">SteCoe_37121</name>
</gene>
<dbReference type="OrthoDB" id="341730at2759"/>
<sequence length="411" mass="47718">MSILDQVTKRRAPDSETITSTLLQSNRLSKPLNLSSEKVYLPGRIRVPPSTVPELSEATSELIKNLRSTSISNLPNTISVIPASERFKYLLGEEKSLPLPESCLKLVRILRALDSTIYYAHNRFQSTIFDKISYAVETTHQINCKIDSIQQIIFLYPESYRLSWNCIEKDVFLFIDFYLKPIEKEHLAIRKEHFDNIVLQKVRLLHESFLREMNYVWEDQISWHPDFNFNVFPEIPKAEIPKKPIEVLPEIQKFVLKQIDDREKGQKLSAETVENFQGQEIKGLSPSIAAKILAKENYFRSQRAELVESIIVKEHNKGERLVKMIEILKILFSTHKTPSMFLNMLLSKLSQMLCNKNKRIIEEDLNDIFNTLPDFVSLIPTNSGPVVRINRQCEVKLMDLKLELKNKYNLA</sequence>
<feature type="domain" description="CDT1 Geminin-binding" evidence="1">
    <location>
        <begin position="99"/>
        <end position="242"/>
    </location>
</feature>
<dbReference type="InterPro" id="IPR036390">
    <property type="entry name" value="WH_DNA-bd_sf"/>
</dbReference>
<dbReference type="SMART" id="SM01075">
    <property type="entry name" value="CDT1"/>
    <property type="match status" value="1"/>
</dbReference>
<keyword evidence="3" id="KW-1185">Reference proteome</keyword>
<evidence type="ECO:0000313" key="3">
    <source>
        <dbReference type="Proteomes" id="UP000187209"/>
    </source>
</evidence>
<name>A0A1R2ANQ3_9CILI</name>
<dbReference type="GO" id="GO:0070182">
    <property type="term" value="F:DNA polymerase binding"/>
    <property type="evidence" value="ECO:0007669"/>
    <property type="project" value="TreeGrafter"/>
</dbReference>
<accession>A0A1R2ANQ3</accession>
<dbReference type="Gene3D" id="1.10.10.1420">
    <property type="entry name" value="DNA replication factor Cdt1, C-terminal WH domain"/>
    <property type="match status" value="1"/>
</dbReference>
<evidence type="ECO:0000259" key="1">
    <source>
        <dbReference type="SMART" id="SM01075"/>
    </source>
</evidence>
<dbReference type="PANTHER" id="PTHR28637:SF1">
    <property type="entry name" value="DNA REPLICATION FACTOR CDT1"/>
    <property type="match status" value="1"/>
</dbReference>
<evidence type="ECO:0000313" key="2">
    <source>
        <dbReference type="EMBL" id="OMJ66144.1"/>
    </source>
</evidence>
<dbReference type="GO" id="GO:0003677">
    <property type="term" value="F:DNA binding"/>
    <property type="evidence" value="ECO:0007669"/>
    <property type="project" value="InterPro"/>
</dbReference>
<dbReference type="GO" id="GO:0071163">
    <property type="term" value="P:DNA replication preinitiation complex assembly"/>
    <property type="evidence" value="ECO:0007669"/>
    <property type="project" value="InterPro"/>
</dbReference>
<dbReference type="GO" id="GO:0030174">
    <property type="term" value="P:regulation of DNA-templated DNA replication initiation"/>
    <property type="evidence" value="ECO:0007669"/>
    <property type="project" value="InterPro"/>
</dbReference>
<dbReference type="InterPro" id="IPR014939">
    <property type="entry name" value="CDT1_Gemini-bd-like"/>
</dbReference>
<reference evidence="2 3" key="1">
    <citation type="submission" date="2016-11" db="EMBL/GenBank/DDBJ databases">
        <title>The macronuclear genome of Stentor coeruleus: a giant cell with tiny introns.</title>
        <authorList>
            <person name="Slabodnick M."/>
            <person name="Ruby J.G."/>
            <person name="Reiff S.B."/>
            <person name="Swart E.C."/>
            <person name="Gosai S."/>
            <person name="Prabakaran S."/>
            <person name="Witkowska E."/>
            <person name="Larue G.E."/>
            <person name="Fisher S."/>
            <person name="Freeman R.M."/>
            <person name="Gunawardena J."/>
            <person name="Chu W."/>
            <person name="Stover N.A."/>
            <person name="Gregory B.D."/>
            <person name="Nowacki M."/>
            <person name="Derisi J."/>
            <person name="Roy S.W."/>
            <person name="Marshall W.F."/>
            <person name="Sood P."/>
        </authorList>
    </citation>
    <scope>NUCLEOTIDE SEQUENCE [LARGE SCALE GENOMIC DNA]</scope>
    <source>
        <strain evidence="2">WM001</strain>
    </source>
</reference>
<dbReference type="PANTHER" id="PTHR28637">
    <property type="entry name" value="DNA REPLICATION FACTOR CDT1"/>
    <property type="match status" value="1"/>
</dbReference>